<accession>A0A944HF40</accession>
<reference evidence="4" key="1">
    <citation type="journal article" date="2022" name="ISME J.">
        <title>Genetic and phylogenetic analysis of dissimilatory iodate-reducing bacteria identifies potential niches across the world's oceans.</title>
        <authorList>
            <person name="Reyes-Umana V."/>
            <person name="Henning Z."/>
            <person name="Lee K."/>
            <person name="Barnum T.P."/>
            <person name="Coates J.D."/>
        </authorList>
    </citation>
    <scope>NUCLEOTIDE SEQUENCE [LARGE SCALE GENOMIC DNA]</scope>
    <source>
        <strain evidence="4">IR12</strain>
    </source>
</reference>
<feature type="coiled-coil region" evidence="1">
    <location>
        <begin position="58"/>
        <end position="106"/>
    </location>
</feature>
<dbReference type="EMBL" id="JAEKFT010000029">
    <property type="protein sequence ID" value="MBT0963401.1"/>
    <property type="molecule type" value="Genomic_DNA"/>
</dbReference>
<organism evidence="3 4">
    <name type="scientific">Denitromonas iodatirespirans</name>
    <dbReference type="NCBI Taxonomy" id="2795389"/>
    <lineage>
        <taxon>Bacteria</taxon>
        <taxon>Pseudomonadati</taxon>
        <taxon>Pseudomonadota</taxon>
        <taxon>Betaproteobacteria</taxon>
        <taxon>Rhodocyclales</taxon>
        <taxon>Zoogloeaceae</taxon>
        <taxon>Denitromonas</taxon>
    </lineage>
</organism>
<dbReference type="RefSeq" id="WP_214363334.1">
    <property type="nucleotide sequence ID" value="NZ_JAEKFT010000029.1"/>
</dbReference>
<keyword evidence="4" id="KW-1185">Reference proteome</keyword>
<feature type="transmembrane region" description="Helical" evidence="2">
    <location>
        <begin position="28"/>
        <end position="48"/>
    </location>
</feature>
<proteinExistence type="predicted"/>
<dbReference type="AlphaFoldDB" id="A0A944HF40"/>
<keyword evidence="1" id="KW-0175">Coiled coil</keyword>
<comment type="caution">
    <text evidence="3">The sequence shown here is derived from an EMBL/GenBank/DDBJ whole genome shotgun (WGS) entry which is preliminary data.</text>
</comment>
<name>A0A944HF40_DENI1</name>
<keyword evidence="2" id="KW-1133">Transmembrane helix</keyword>
<sequence length="117" mass="13703">MFRRHSKTRDLCNDAFVLATEKQQRRNWTPLILVVILVAAGFAGKEYFEAQLAPARRVIELERENATLRDELELQRMNLSVEQATRAQLEKELSQRSTELNRLSDELKFFKNAQKKP</sequence>
<evidence type="ECO:0000313" key="4">
    <source>
        <dbReference type="Proteomes" id="UP000694660"/>
    </source>
</evidence>
<protein>
    <submittedName>
        <fullName evidence="3">Uncharacterized protein</fullName>
    </submittedName>
</protein>
<gene>
    <name evidence="3" type="ORF">I8J34_19630</name>
</gene>
<evidence type="ECO:0000313" key="3">
    <source>
        <dbReference type="EMBL" id="MBT0963401.1"/>
    </source>
</evidence>
<evidence type="ECO:0000256" key="2">
    <source>
        <dbReference type="SAM" id="Phobius"/>
    </source>
</evidence>
<keyword evidence="2" id="KW-0812">Transmembrane</keyword>
<dbReference type="Proteomes" id="UP000694660">
    <property type="component" value="Unassembled WGS sequence"/>
</dbReference>
<evidence type="ECO:0000256" key="1">
    <source>
        <dbReference type="SAM" id="Coils"/>
    </source>
</evidence>
<keyword evidence="2" id="KW-0472">Membrane</keyword>